<name>A0A0N0DFJ4_FUSLA</name>
<dbReference type="Proteomes" id="UP000037904">
    <property type="component" value="Unassembled WGS sequence"/>
</dbReference>
<sequence>MCFFVKLLDTPSQSALQWIPSCSEALLFLMHLSKINAMSSCRKFLQEQAPEAKVAELLAQYNGLSSSISQPTLPAPPPPPLPSFYILDRPTPGRPTPGFLSWNSFLPPRHGPSECPSGRRPRGPGRTGRSQGAKCFRNGHVQSDCTKFQQVQALEAEVAGLIASVGQPTLARCGHIQSDY</sequence>
<reference evidence="2 3" key="1">
    <citation type="submission" date="2015-04" db="EMBL/GenBank/DDBJ databases">
        <title>The draft genome sequence of Fusarium langsethiae, a T-2/HT-2 mycotoxin producer.</title>
        <authorList>
            <person name="Lysoe E."/>
            <person name="Divon H.H."/>
            <person name="Terzi V."/>
            <person name="Orru L."/>
            <person name="Lamontanara A."/>
            <person name="Kolseth A.-K."/>
            <person name="Frandsen R.J."/>
            <person name="Nielsen K."/>
            <person name="Thrane U."/>
        </authorList>
    </citation>
    <scope>NUCLEOTIDE SEQUENCE [LARGE SCALE GENOMIC DNA]</scope>
    <source>
        <strain evidence="2 3">Fl201059</strain>
    </source>
</reference>
<dbReference type="EMBL" id="JXCE01000060">
    <property type="protein sequence ID" value="KPA42625.1"/>
    <property type="molecule type" value="Genomic_DNA"/>
</dbReference>
<feature type="region of interest" description="Disordered" evidence="1">
    <location>
        <begin position="110"/>
        <end position="131"/>
    </location>
</feature>
<organism evidence="2 3">
    <name type="scientific">Fusarium langsethiae</name>
    <dbReference type="NCBI Taxonomy" id="179993"/>
    <lineage>
        <taxon>Eukaryota</taxon>
        <taxon>Fungi</taxon>
        <taxon>Dikarya</taxon>
        <taxon>Ascomycota</taxon>
        <taxon>Pezizomycotina</taxon>
        <taxon>Sordariomycetes</taxon>
        <taxon>Hypocreomycetidae</taxon>
        <taxon>Hypocreales</taxon>
        <taxon>Nectriaceae</taxon>
        <taxon>Fusarium</taxon>
    </lineage>
</organism>
<proteinExistence type="predicted"/>
<gene>
    <name evidence="2" type="ORF">FLAG1_04486</name>
</gene>
<keyword evidence="3" id="KW-1185">Reference proteome</keyword>
<evidence type="ECO:0000256" key="1">
    <source>
        <dbReference type="SAM" id="MobiDB-lite"/>
    </source>
</evidence>
<protein>
    <submittedName>
        <fullName evidence="2">Uncharacterized protein</fullName>
    </submittedName>
</protein>
<accession>A0A0N0DFJ4</accession>
<comment type="caution">
    <text evidence="2">The sequence shown here is derived from an EMBL/GenBank/DDBJ whole genome shotgun (WGS) entry which is preliminary data.</text>
</comment>
<evidence type="ECO:0000313" key="3">
    <source>
        <dbReference type="Proteomes" id="UP000037904"/>
    </source>
</evidence>
<evidence type="ECO:0000313" key="2">
    <source>
        <dbReference type="EMBL" id="KPA42625.1"/>
    </source>
</evidence>
<dbReference type="AlphaFoldDB" id="A0A0N0DFJ4"/>